<name>A0A813IRK3_POLGL</name>
<organism evidence="1 2">
    <name type="scientific">Polarella glacialis</name>
    <name type="common">Dinoflagellate</name>
    <dbReference type="NCBI Taxonomy" id="89957"/>
    <lineage>
        <taxon>Eukaryota</taxon>
        <taxon>Sar</taxon>
        <taxon>Alveolata</taxon>
        <taxon>Dinophyceae</taxon>
        <taxon>Suessiales</taxon>
        <taxon>Suessiaceae</taxon>
        <taxon>Polarella</taxon>
    </lineage>
</organism>
<sequence>MWAAAGCHGLPRTVACDACCGSRVWAVPAFLKHGKGCSLSKQGLASGACVDPLIQKIAQLRPGTCCRNISTVTLHGTLARPASRGKGFFRPLRPQLSERQLPAAEPCPLAL</sequence>
<comment type="caution">
    <text evidence="1">The sequence shown here is derived from an EMBL/GenBank/DDBJ whole genome shotgun (WGS) entry which is preliminary data.</text>
</comment>
<gene>
    <name evidence="1" type="ORF">PGLA2088_LOCUS10594</name>
</gene>
<dbReference type="Proteomes" id="UP000626109">
    <property type="component" value="Unassembled WGS sequence"/>
</dbReference>
<dbReference type="AlphaFoldDB" id="A0A813IRK3"/>
<reference evidence="1" key="1">
    <citation type="submission" date="2021-02" db="EMBL/GenBank/DDBJ databases">
        <authorList>
            <person name="Dougan E. K."/>
            <person name="Rhodes N."/>
            <person name="Thang M."/>
            <person name="Chan C."/>
        </authorList>
    </citation>
    <scope>NUCLEOTIDE SEQUENCE</scope>
</reference>
<evidence type="ECO:0000313" key="2">
    <source>
        <dbReference type="Proteomes" id="UP000626109"/>
    </source>
</evidence>
<protein>
    <submittedName>
        <fullName evidence="1">Uncharacterized protein</fullName>
    </submittedName>
</protein>
<accession>A0A813IRK3</accession>
<dbReference type="EMBL" id="CAJNNW010011901">
    <property type="protein sequence ID" value="CAE8653737.1"/>
    <property type="molecule type" value="Genomic_DNA"/>
</dbReference>
<proteinExistence type="predicted"/>
<evidence type="ECO:0000313" key="1">
    <source>
        <dbReference type="EMBL" id="CAE8653737.1"/>
    </source>
</evidence>